<feature type="domain" description="LysM" evidence="3">
    <location>
        <begin position="33"/>
        <end position="77"/>
    </location>
</feature>
<feature type="domain" description="LysM" evidence="3">
    <location>
        <begin position="85"/>
        <end position="129"/>
    </location>
</feature>
<dbReference type="PROSITE" id="PS51257">
    <property type="entry name" value="PROKAR_LIPOPROTEIN"/>
    <property type="match status" value="1"/>
</dbReference>
<dbReference type="Pfam" id="PF01551">
    <property type="entry name" value="Peptidase_M23"/>
    <property type="match status" value="1"/>
</dbReference>
<dbReference type="GO" id="GO:0004222">
    <property type="term" value="F:metalloendopeptidase activity"/>
    <property type="evidence" value="ECO:0007669"/>
    <property type="project" value="TreeGrafter"/>
</dbReference>
<dbReference type="InterPro" id="IPR016047">
    <property type="entry name" value="M23ase_b-sheet_dom"/>
</dbReference>
<feature type="signal peptide" evidence="2">
    <location>
        <begin position="1"/>
        <end position="27"/>
    </location>
</feature>
<dbReference type="Pfam" id="PF01476">
    <property type="entry name" value="LysM"/>
    <property type="match status" value="2"/>
</dbReference>
<accession>A0A9D9GTF7</accession>
<dbReference type="PANTHER" id="PTHR21666:SF263">
    <property type="entry name" value="MUREIN HYDROLASE ACTIVATOR NLPD"/>
    <property type="match status" value="1"/>
</dbReference>
<evidence type="ECO:0000256" key="2">
    <source>
        <dbReference type="SAM" id="SignalP"/>
    </source>
</evidence>
<comment type="caution">
    <text evidence="4">The sequence shown here is derived from an EMBL/GenBank/DDBJ whole genome shotgun (WGS) entry which is preliminary data.</text>
</comment>
<dbReference type="GO" id="GO:0009279">
    <property type="term" value="C:cell outer membrane"/>
    <property type="evidence" value="ECO:0007669"/>
    <property type="project" value="TreeGrafter"/>
</dbReference>
<keyword evidence="2" id="KW-0732">Signal</keyword>
<dbReference type="EMBL" id="JADINH010000178">
    <property type="protein sequence ID" value="MBO8416498.1"/>
    <property type="molecule type" value="Genomic_DNA"/>
</dbReference>
<dbReference type="InterPro" id="IPR050570">
    <property type="entry name" value="Cell_wall_metabolism_enzyme"/>
</dbReference>
<dbReference type="CDD" id="cd00118">
    <property type="entry name" value="LysM"/>
    <property type="match status" value="2"/>
</dbReference>
<name>A0A9D9GTF7_9GAMM</name>
<dbReference type="AlphaFoldDB" id="A0A9D9GTF7"/>
<dbReference type="PROSITE" id="PS51782">
    <property type="entry name" value="LYSM"/>
    <property type="match status" value="2"/>
</dbReference>
<dbReference type="InterPro" id="IPR018392">
    <property type="entry name" value="LysM"/>
</dbReference>
<evidence type="ECO:0000313" key="5">
    <source>
        <dbReference type="Proteomes" id="UP000823631"/>
    </source>
</evidence>
<proteinExistence type="inferred from homology"/>
<dbReference type="GO" id="GO:0032153">
    <property type="term" value="C:cell division site"/>
    <property type="evidence" value="ECO:0007669"/>
    <property type="project" value="TreeGrafter"/>
</dbReference>
<dbReference type="PANTHER" id="PTHR21666">
    <property type="entry name" value="PEPTIDASE-RELATED"/>
    <property type="match status" value="1"/>
</dbReference>
<evidence type="ECO:0000259" key="3">
    <source>
        <dbReference type="PROSITE" id="PS51782"/>
    </source>
</evidence>
<dbReference type="InterPro" id="IPR011055">
    <property type="entry name" value="Dup_hybrid_motif"/>
</dbReference>
<reference evidence="4" key="1">
    <citation type="submission" date="2020-10" db="EMBL/GenBank/DDBJ databases">
        <authorList>
            <person name="Gilroy R."/>
        </authorList>
    </citation>
    <scope>NUCLEOTIDE SEQUENCE</scope>
    <source>
        <strain evidence="4">17213</strain>
    </source>
</reference>
<comment type="similarity">
    <text evidence="1">Belongs to the E.coli NlpD/Haemophilus LppB family.</text>
</comment>
<dbReference type="Proteomes" id="UP000823631">
    <property type="component" value="Unassembled WGS sequence"/>
</dbReference>
<evidence type="ECO:0000313" key="4">
    <source>
        <dbReference type="EMBL" id="MBO8416498.1"/>
    </source>
</evidence>
<gene>
    <name evidence="4" type="ORF">IAB19_08975</name>
</gene>
<evidence type="ECO:0000256" key="1">
    <source>
        <dbReference type="ARBA" id="ARBA00038420"/>
    </source>
</evidence>
<dbReference type="SUPFAM" id="SSF51261">
    <property type="entry name" value="Duplicated hybrid motif"/>
    <property type="match status" value="1"/>
</dbReference>
<feature type="chain" id="PRO_5039138582" evidence="2">
    <location>
        <begin position="28"/>
        <end position="284"/>
    </location>
</feature>
<dbReference type="SMART" id="SM00257">
    <property type="entry name" value="LysM"/>
    <property type="match status" value="2"/>
</dbReference>
<dbReference type="InterPro" id="IPR036779">
    <property type="entry name" value="LysM_dom_sf"/>
</dbReference>
<dbReference type="Gene3D" id="2.70.70.10">
    <property type="entry name" value="Glucose Permease (Domain IIA)"/>
    <property type="match status" value="1"/>
</dbReference>
<dbReference type="CDD" id="cd12797">
    <property type="entry name" value="M23_peptidase"/>
    <property type="match status" value="1"/>
</dbReference>
<protein>
    <submittedName>
        <fullName evidence="4">LysM peptidoglycan-binding domain-containing protein</fullName>
    </submittedName>
</protein>
<reference evidence="4" key="2">
    <citation type="journal article" date="2021" name="PeerJ">
        <title>Extensive microbial diversity within the chicken gut microbiome revealed by metagenomics and culture.</title>
        <authorList>
            <person name="Gilroy R."/>
            <person name="Ravi A."/>
            <person name="Getino M."/>
            <person name="Pursley I."/>
            <person name="Horton D.L."/>
            <person name="Alikhan N.F."/>
            <person name="Baker D."/>
            <person name="Gharbi K."/>
            <person name="Hall N."/>
            <person name="Watson M."/>
            <person name="Adriaenssens E.M."/>
            <person name="Foster-Nyarko E."/>
            <person name="Jarju S."/>
            <person name="Secka A."/>
            <person name="Antonio M."/>
            <person name="Oren A."/>
            <person name="Chaudhuri R.R."/>
            <person name="La Ragione R."/>
            <person name="Hildebrand F."/>
            <person name="Pallen M.J."/>
        </authorList>
    </citation>
    <scope>NUCLEOTIDE SEQUENCE</scope>
    <source>
        <strain evidence="4">17213</strain>
    </source>
</reference>
<organism evidence="4 5">
    <name type="scientific">Candidatus Avisuccinivibrio stercorigallinarum</name>
    <dbReference type="NCBI Taxonomy" id="2840704"/>
    <lineage>
        <taxon>Bacteria</taxon>
        <taxon>Pseudomonadati</taxon>
        <taxon>Pseudomonadota</taxon>
        <taxon>Gammaproteobacteria</taxon>
        <taxon>Aeromonadales</taxon>
        <taxon>Succinivibrionaceae</taxon>
        <taxon>Succinivibrionaceae incertae sedis</taxon>
        <taxon>Candidatus Avisuccinivibrio</taxon>
    </lineage>
</organism>
<sequence length="284" mass="29677">MSQNKLKCLLGSALIALTLALTGCSSSDGGSTSSYKVRSGDTLYSIAFKYGLDYKSLAKLNGISSPYRIYVGQILDLGQAVSSSGTYIVKSGDTLSGIAKKSGSTVKTLASINGLSAPYTLYVGQSLKLSGDARSGSRAAAAVNVAALPKTVTTNGQRQASGIVWSWPTSGRVTAGYSRGELGNPGITIAGQRHQSIKAAADGKVVYSGSALRGYGNLIILTHGTNYLTAYAHNESLLVKEGQQVKRGQPIATMGSTDTDNVELLFELRYQGQTVDPMAYLPAQ</sequence>
<dbReference type="Gene3D" id="3.10.350.10">
    <property type="entry name" value="LysM domain"/>
    <property type="match status" value="2"/>
</dbReference>